<gene>
    <name evidence="1" type="ORF">METZ01_LOCUS282104</name>
</gene>
<dbReference type="AlphaFoldDB" id="A0A382KXQ0"/>
<evidence type="ECO:0000313" key="1">
    <source>
        <dbReference type="EMBL" id="SVC29250.1"/>
    </source>
</evidence>
<accession>A0A382KXQ0</accession>
<protein>
    <submittedName>
        <fullName evidence="1">Uncharacterized protein</fullName>
    </submittedName>
</protein>
<dbReference type="InterPro" id="IPR008983">
    <property type="entry name" value="Tumour_necrosis_fac-like_dom"/>
</dbReference>
<dbReference type="SUPFAM" id="SSF49842">
    <property type="entry name" value="TNF-like"/>
    <property type="match status" value="1"/>
</dbReference>
<dbReference type="EMBL" id="UINC01083488">
    <property type="protein sequence ID" value="SVC29250.1"/>
    <property type="molecule type" value="Genomic_DNA"/>
</dbReference>
<proteinExistence type="predicted"/>
<reference evidence="1" key="1">
    <citation type="submission" date="2018-05" db="EMBL/GenBank/DDBJ databases">
        <authorList>
            <person name="Lanie J.A."/>
            <person name="Ng W.-L."/>
            <person name="Kazmierczak K.M."/>
            <person name="Andrzejewski T.M."/>
            <person name="Davidsen T.M."/>
            <person name="Wayne K.J."/>
            <person name="Tettelin H."/>
            <person name="Glass J.I."/>
            <person name="Rusch D."/>
            <person name="Podicherti R."/>
            <person name="Tsui H.-C.T."/>
            <person name="Winkler M.E."/>
        </authorList>
    </citation>
    <scope>NUCLEOTIDE SEQUENCE</scope>
</reference>
<name>A0A382KXQ0_9ZZZZ</name>
<sequence>MSGIIGGAGVKSGVIGPEFGRQKSPWAFYWLNSALYPAASTEVIIHFDGGPTETNNWVNQSSGVFTVNVPGVWVWHCRIRWNDAMGEQQLQMKFNDSGNTQGGNYDYNHSASKWESLQVSGVHRMNTTDTVKFAAYQNSGTTRTLDGNSSRAHIMWCHMIG</sequence>
<organism evidence="1">
    <name type="scientific">marine metagenome</name>
    <dbReference type="NCBI Taxonomy" id="408172"/>
    <lineage>
        <taxon>unclassified sequences</taxon>
        <taxon>metagenomes</taxon>
        <taxon>ecological metagenomes</taxon>
    </lineage>
</organism>
<dbReference type="Gene3D" id="2.60.120.40">
    <property type="match status" value="1"/>
</dbReference>